<gene>
    <name evidence="4" type="ORF">ACFSUE_11675</name>
</gene>
<protein>
    <submittedName>
        <fullName evidence="4">YcnI family protein</fullName>
    </submittedName>
</protein>
<feature type="signal peptide" evidence="2">
    <location>
        <begin position="1"/>
        <end position="27"/>
    </location>
</feature>
<dbReference type="EMBL" id="JBHUMQ010000026">
    <property type="protein sequence ID" value="MFD2694279.1"/>
    <property type="molecule type" value="Genomic_DNA"/>
</dbReference>
<dbReference type="InterPro" id="IPR038507">
    <property type="entry name" value="YcnI-like_sf"/>
</dbReference>
<keyword evidence="2" id="KW-0732">Signal</keyword>
<feature type="chain" id="PRO_5045144089" evidence="2">
    <location>
        <begin position="28"/>
        <end position="210"/>
    </location>
</feature>
<feature type="domain" description="YncI copper-binding" evidence="3">
    <location>
        <begin position="28"/>
        <end position="144"/>
    </location>
</feature>
<sequence length="210" mass="22910">MKMFSKAGFAALIAVFLLFALQLNASAHVTVKPLQAVAGTSETYTVTVPTEKEIPTTKIVLQIPTHVTFYSYQPVPGWTAKAVKNSKERVQTVTWTATGAGIAPGAFQQFEFRALNPEKTGSITWNAYQTYKDGSIVEWTGKEDAETPHAITKVVKSTAETDTKKSKPNANQTLSVITLVSSLAALVFSVLALIVALNRKRENRETPDHK</sequence>
<keyword evidence="1" id="KW-0472">Membrane</keyword>
<evidence type="ECO:0000256" key="2">
    <source>
        <dbReference type="SAM" id="SignalP"/>
    </source>
</evidence>
<keyword evidence="5" id="KW-1185">Reference proteome</keyword>
<accession>A0ABW5S4P2</accession>
<keyword evidence="1" id="KW-1133">Transmembrane helix</keyword>
<dbReference type="CDD" id="cd08545">
    <property type="entry name" value="YcnI_like"/>
    <property type="match status" value="1"/>
</dbReference>
<comment type="caution">
    <text evidence="4">The sequence shown here is derived from an EMBL/GenBank/DDBJ whole genome shotgun (WGS) entry which is preliminary data.</text>
</comment>
<dbReference type="InterPro" id="IPR012533">
    <property type="entry name" value="YcnI-copper_dom"/>
</dbReference>
<reference evidence="5" key="1">
    <citation type="journal article" date="2019" name="Int. J. Syst. Evol. Microbiol.">
        <title>The Global Catalogue of Microorganisms (GCM) 10K type strain sequencing project: providing services to taxonomists for standard genome sequencing and annotation.</title>
        <authorList>
            <consortium name="The Broad Institute Genomics Platform"/>
            <consortium name="The Broad Institute Genome Sequencing Center for Infectious Disease"/>
            <person name="Wu L."/>
            <person name="Ma J."/>
        </authorList>
    </citation>
    <scope>NUCLEOTIDE SEQUENCE [LARGE SCALE GENOMIC DNA]</scope>
    <source>
        <strain evidence="5">TISTR 2466</strain>
    </source>
</reference>
<keyword evidence="1" id="KW-0812">Transmembrane</keyword>
<dbReference type="Gene3D" id="2.60.40.2230">
    <property type="entry name" value="Uncharacterised protein YcnI-like PF07987, DUF1775"/>
    <property type="match status" value="1"/>
</dbReference>
<organism evidence="4 5">
    <name type="scientific">Sporolactobacillus shoreicorticis</name>
    <dbReference type="NCBI Taxonomy" id="1923877"/>
    <lineage>
        <taxon>Bacteria</taxon>
        <taxon>Bacillati</taxon>
        <taxon>Bacillota</taxon>
        <taxon>Bacilli</taxon>
        <taxon>Bacillales</taxon>
        <taxon>Sporolactobacillaceae</taxon>
        <taxon>Sporolactobacillus</taxon>
    </lineage>
</organism>
<dbReference type="Proteomes" id="UP001597399">
    <property type="component" value="Unassembled WGS sequence"/>
</dbReference>
<dbReference type="Pfam" id="PF07987">
    <property type="entry name" value="DUF1775"/>
    <property type="match status" value="1"/>
</dbReference>
<evidence type="ECO:0000259" key="3">
    <source>
        <dbReference type="Pfam" id="PF07987"/>
    </source>
</evidence>
<evidence type="ECO:0000313" key="5">
    <source>
        <dbReference type="Proteomes" id="UP001597399"/>
    </source>
</evidence>
<name>A0ABW5S4P2_9BACL</name>
<evidence type="ECO:0000256" key="1">
    <source>
        <dbReference type="SAM" id="Phobius"/>
    </source>
</evidence>
<evidence type="ECO:0000313" key="4">
    <source>
        <dbReference type="EMBL" id="MFD2694279.1"/>
    </source>
</evidence>
<feature type="transmembrane region" description="Helical" evidence="1">
    <location>
        <begin position="174"/>
        <end position="197"/>
    </location>
</feature>
<proteinExistence type="predicted"/>
<dbReference type="RefSeq" id="WP_253057826.1">
    <property type="nucleotide sequence ID" value="NZ_JAMXWM010000001.1"/>
</dbReference>